<evidence type="ECO:0000256" key="7">
    <source>
        <dbReference type="HAMAP-Rule" id="MF_01629"/>
    </source>
</evidence>
<organism evidence="11 12">
    <name type="scientific">Panacagrimonas perspica</name>
    <dbReference type="NCBI Taxonomy" id="381431"/>
    <lineage>
        <taxon>Bacteria</taxon>
        <taxon>Pseudomonadati</taxon>
        <taxon>Pseudomonadota</taxon>
        <taxon>Gammaproteobacteria</taxon>
        <taxon>Nevskiales</taxon>
        <taxon>Nevskiaceae</taxon>
        <taxon>Panacagrimonas</taxon>
    </lineage>
</organism>
<dbReference type="EC" id="1.4.3.5" evidence="7"/>
<evidence type="ECO:0000256" key="2">
    <source>
        <dbReference type="ARBA" id="ARBA00011738"/>
    </source>
</evidence>
<dbReference type="OrthoDB" id="9780392at2"/>
<sequence>MQYTLNPPLIETSLNADPLAQFDAWLGDARAAGMIEPTAFTLATVGADGRPSARVVLFKGFHDAGLTFYTCYEGRKGQELAVHPFAAATFWWDRLERQVRFEGSVEKVSRDLSRDYFESRPRGSQIGAATSLQSRVVATRDELDERLAANVQRLEGQPVPLPDNWGGYLIRPQSVEFWQGRRNRLHDRLRYRREGDGWTVERLEP</sequence>
<evidence type="ECO:0000256" key="3">
    <source>
        <dbReference type="ARBA" id="ARBA00022630"/>
    </source>
</evidence>
<comment type="catalytic activity">
    <reaction evidence="7">
        <text>pyridoxamine 5'-phosphate + O2 + H2O = pyridoxal 5'-phosphate + H2O2 + NH4(+)</text>
        <dbReference type="Rhea" id="RHEA:15817"/>
        <dbReference type="ChEBI" id="CHEBI:15377"/>
        <dbReference type="ChEBI" id="CHEBI:15379"/>
        <dbReference type="ChEBI" id="CHEBI:16240"/>
        <dbReference type="ChEBI" id="CHEBI:28938"/>
        <dbReference type="ChEBI" id="CHEBI:58451"/>
        <dbReference type="ChEBI" id="CHEBI:597326"/>
        <dbReference type="EC" id="1.4.3.5"/>
    </reaction>
</comment>
<dbReference type="InterPro" id="IPR000659">
    <property type="entry name" value="Pyridox_Oxase"/>
</dbReference>
<dbReference type="EMBL" id="SOBT01000012">
    <property type="protein sequence ID" value="TDU24359.1"/>
    <property type="molecule type" value="Genomic_DNA"/>
</dbReference>
<gene>
    <name evidence="7" type="primary">pdxH</name>
    <name evidence="11" type="ORF">DFR24_4626</name>
</gene>
<reference evidence="11 12" key="1">
    <citation type="submission" date="2019-03" db="EMBL/GenBank/DDBJ databases">
        <title>Genomic Encyclopedia of Type Strains, Phase IV (KMG-IV): sequencing the most valuable type-strain genomes for metagenomic binning, comparative biology and taxonomic classification.</title>
        <authorList>
            <person name="Goeker M."/>
        </authorList>
    </citation>
    <scope>NUCLEOTIDE SEQUENCE [LARGE SCALE GENOMIC DNA]</scope>
    <source>
        <strain evidence="11 12">DSM 26377</strain>
    </source>
</reference>
<dbReference type="Pfam" id="PF01243">
    <property type="entry name" value="PNPOx_N"/>
    <property type="match status" value="1"/>
</dbReference>
<comment type="catalytic activity">
    <reaction evidence="7">
        <text>pyridoxine 5'-phosphate + O2 = pyridoxal 5'-phosphate + H2O2</text>
        <dbReference type="Rhea" id="RHEA:15149"/>
        <dbReference type="ChEBI" id="CHEBI:15379"/>
        <dbReference type="ChEBI" id="CHEBI:16240"/>
        <dbReference type="ChEBI" id="CHEBI:58589"/>
        <dbReference type="ChEBI" id="CHEBI:597326"/>
        <dbReference type="EC" id="1.4.3.5"/>
    </reaction>
</comment>
<dbReference type="HAMAP" id="MF_01629">
    <property type="entry name" value="PdxH"/>
    <property type="match status" value="1"/>
</dbReference>
<feature type="binding site" evidence="7 8">
    <location>
        <position position="75"/>
    </location>
    <ligand>
        <name>FMN</name>
        <dbReference type="ChEBI" id="CHEBI:58210"/>
    </ligand>
</feature>
<protein>
    <recommendedName>
        <fullName evidence="7">Pyridoxine/pyridoxamine 5'-phosphate oxidase</fullName>
        <ecNumber evidence="7">1.4.3.5</ecNumber>
    </recommendedName>
    <alternativeName>
        <fullName evidence="7">PNP/PMP oxidase</fullName>
        <shortName evidence="7">PNPOx</shortName>
    </alternativeName>
    <alternativeName>
        <fullName evidence="7">Pyridoxal 5'-phosphate synthase</fullName>
    </alternativeName>
</protein>
<feature type="binding site" evidence="7 8">
    <location>
        <begin position="133"/>
        <end position="134"/>
    </location>
    <ligand>
        <name>FMN</name>
        <dbReference type="ChEBI" id="CHEBI:58210"/>
    </ligand>
</feature>
<proteinExistence type="inferred from homology"/>
<dbReference type="PIRSF" id="PIRSF000190">
    <property type="entry name" value="Pyd_amn-ph_oxd"/>
    <property type="match status" value="1"/>
</dbReference>
<keyword evidence="5 7" id="KW-0560">Oxidoreductase</keyword>
<dbReference type="GO" id="GO:0004733">
    <property type="term" value="F:pyridoxamine phosphate oxidase activity"/>
    <property type="evidence" value="ECO:0007669"/>
    <property type="project" value="UniProtKB-UniRule"/>
</dbReference>
<evidence type="ECO:0000313" key="12">
    <source>
        <dbReference type="Proteomes" id="UP000295341"/>
    </source>
</evidence>
<dbReference type="NCBIfam" id="TIGR00558">
    <property type="entry name" value="pdxH"/>
    <property type="match status" value="1"/>
</dbReference>
<keyword evidence="6 7" id="KW-0664">Pyridoxine biosynthesis</keyword>
<dbReference type="InterPro" id="IPR019576">
    <property type="entry name" value="Pyridoxamine_oxidase_dimer_C"/>
</dbReference>
<feature type="binding site" evidence="7 8">
    <location>
        <position position="178"/>
    </location>
    <ligand>
        <name>FMN</name>
        <dbReference type="ChEBI" id="CHEBI:58210"/>
    </ligand>
</feature>
<feature type="binding site" evidence="7 8">
    <location>
        <begin position="69"/>
        <end position="70"/>
    </location>
    <ligand>
        <name>FMN</name>
        <dbReference type="ChEBI" id="CHEBI:58210"/>
    </ligand>
</feature>
<feature type="binding site" evidence="7">
    <location>
        <position position="124"/>
    </location>
    <ligand>
        <name>substrate</name>
    </ligand>
</feature>
<dbReference type="InterPro" id="IPR011576">
    <property type="entry name" value="Pyridox_Oxase_N"/>
</dbReference>
<dbReference type="GO" id="GO:0010181">
    <property type="term" value="F:FMN binding"/>
    <property type="evidence" value="ECO:0007669"/>
    <property type="project" value="UniProtKB-UniRule"/>
</dbReference>
<comment type="similarity">
    <text evidence="1 7">Belongs to the pyridoxamine 5'-phosphate oxidase family.</text>
</comment>
<evidence type="ECO:0000256" key="4">
    <source>
        <dbReference type="ARBA" id="ARBA00022643"/>
    </source>
</evidence>
<evidence type="ECO:0000256" key="1">
    <source>
        <dbReference type="ARBA" id="ARBA00007301"/>
    </source>
</evidence>
<dbReference type="SUPFAM" id="SSF50475">
    <property type="entry name" value="FMN-binding split barrel"/>
    <property type="match status" value="1"/>
</dbReference>
<evidence type="ECO:0000256" key="8">
    <source>
        <dbReference type="PIRSR" id="PIRSR000190-2"/>
    </source>
</evidence>
<dbReference type="NCBIfam" id="NF004231">
    <property type="entry name" value="PRK05679.1"/>
    <property type="match status" value="1"/>
</dbReference>
<dbReference type="AlphaFoldDB" id="A0A4S3K8Y9"/>
<feature type="binding site" evidence="7 8">
    <location>
        <begin position="54"/>
        <end position="59"/>
    </location>
    <ligand>
        <name>FMN</name>
        <dbReference type="ChEBI" id="CHEBI:58210"/>
    </ligand>
</feature>
<evidence type="ECO:0000259" key="9">
    <source>
        <dbReference type="Pfam" id="PF01243"/>
    </source>
</evidence>
<dbReference type="InterPro" id="IPR012349">
    <property type="entry name" value="Split_barrel_FMN-bd"/>
</dbReference>
<feature type="binding site" evidence="7 8">
    <location>
        <position position="188"/>
    </location>
    <ligand>
        <name>FMN</name>
        <dbReference type="ChEBI" id="CHEBI:58210"/>
    </ligand>
</feature>
<keyword evidence="3 7" id="KW-0285">Flavoprotein</keyword>
<feature type="binding site" evidence="7">
    <location>
        <begin position="184"/>
        <end position="186"/>
    </location>
    <ligand>
        <name>substrate</name>
    </ligand>
</feature>
<feature type="binding site" evidence="7 8">
    <location>
        <position position="98"/>
    </location>
    <ligand>
        <name>FMN</name>
        <dbReference type="ChEBI" id="CHEBI:58210"/>
    </ligand>
</feature>
<feature type="domain" description="Pyridoxine 5'-phosphate oxidase dimerisation C-terminal" evidence="10">
    <location>
        <begin position="165"/>
        <end position="205"/>
    </location>
</feature>
<evidence type="ECO:0000259" key="10">
    <source>
        <dbReference type="Pfam" id="PF10590"/>
    </source>
</evidence>
<comment type="caution">
    <text evidence="11">The sequence shown here is derived from an EMBL/GenBank/DDBJ whole genome shotgun (WGS) entry which is preliminary data.</text>
</comment>
<feature type="domain" description="Pyridoxamine 5'-phosphate oxidase N-terminal" evidence="9">
    <location>
        <begin position="34"/>
        <end position="141"/>
    </location>
</feature>
<dbReference type="Proteomes" id="UP000295341">
    <property type="component" value="Unassembled WGS sequence"/>
</dbReference>
<dbReference type="RefSeq" id="WP_133883769.1">
    <property type="nucleotide sequence ID" value="NZ_MWIN01000003.1"/>
</dbReference>
<dbReference type="InterPro" id="IPR019740">
    <property type="entry name" value="Pyridox_Oxase_CS"/>
</dbReference>
<evidence type="ECO:0000256" key="6">
    <source>
        <dbReference type="ARBA" id="ARBA00023096"/>
    </source>
</evidence>
<feature type="binding site" evidence="7">
    <location>
        <position position="116"/>
    </location>
    <ligand>
        <name>substrate</name>
    </ligand>
</feature>
<dbReference type="FunFam" id="2.30.110.10:FF:000020">
    <property type="entry name" value="PNPO isoform 11"/>
    <property type="match status" value="1"/>
</dbReference>
<feature type="binding site" evidence="7 8">
    <location>
        <position position="76"/>
    </location>
    <ligand>
        <name>FMN</name>
        <dbReference type="ChEBI" id="CHEBI:58210"/>
    </ligand>
</feature>
<comment type="subunit">
    <text evidence="2 7">Homodimer.</text>
</comment>
<accession>A0A4S3K8Y9</accession>
<dbReference type="Pfam" id="PF10590">
    <property type="entry name" value="PNP_phzG_C"/>
    <property type="match status" value="1"/>
</dbReference>
<dbReference type="PROSITE" id="PS01064">
    <property type="entry name" value="PYRIDOX_OXIDASE"/>
    <property type="match status" value="1"/>
</dbReference>
<dbReference type="GO" id="GO:0008615">
    <property type="term" value="P:pyridoxine biosynthetic process"/>
    <property type="evidence" value="ECO:0007669"/>
    <property type="project" value="UniProtKB-UniRule"/>
</dbReference>
<dbReference type="Gene3D" id="2.30.110.10">
    <property type="entry name" value="Electron Transport, Fmn-binding Protein, Chain A"/>
    <property type="match status" value="1"/>
</dbReference>
<feature type="binding site" evidence="7">
    <location>
        <position position="59"/>
    </location>
    <ligand>
        <name>substrate</name>
    </ligand>
</feature>
<feature type="binding site" evidence="7">
    <location>
        <position position="120"/>
    </location>
    <ligand>
        <name>substrate</name>
    </ligand>
</feature>
<keyword evidence="12" id="KW-1185">Reference proteome</keyword>
<dbReference type="UniPathway" id="UPA01068">
    <property type="reaction ID" value="UER00304"/>
</dbReference>
<evidence type="ECO:0000313" key="11">
    <source>
        <dbReference type="EMBL" id="TDU24359.1"/>
    </source>
</evidence>
<dbReference type="PANTHER" id="PTHR10851:SF0">
    <property type="entry name" value="PYRIDOXINE-5'-PHOSPHATE OXIDASE"/>
    <property type="match status" value="1"/>
</dbReference>
<comment type="pathway">
    <text evidence="7">Cofactor metabolism; pyridoxal 5'-phosphate salvage; pyridoxal 5'-phosphate from pyridoxamine 5'-phosphate: step 1/1.</text>
</comment>
<evidence type="ECO:0000256" key="5">
    <source>
        <dbReference type="ARBA" id="ARBA00023002"/>
    </source>
</evidence>
<comment type="function">
    <text evidence="7">Catalyzes the oxidation of either pyridoxine 5'-phosphate (PNP) or pyridoxamine 5'-phosphate (PMP) into pyridoxal 5'-phosphate (PLP).</text>
</comment>
<name>A0A4S3K8Y9_9GAMM</name>
<dbReference type="PANTHER" id="PTHR10851">
    <property type="entry name" value="PYRIDOXINE-5-PHOSPHATE OXIDASE"/>
    <property type="match status" value="1"/>
</dbReference>
<comment type="pathway">
    <text evidence="7">Cofactor metabolism; pyridoxal 5'-phosphate salvage; pyridoxal 5'-phosphate from pyridoxine 5'-phosphate: step 1/1.</text>
</comment>
<comment type="cofactor">
    <cofactor evidence="7 8">
        <name>FMN</name>
        <dbReference type="ChEBI" id="CHEBI:58210"/>
    </cofactor>
    <text evidence="7 8">Binds 1 FMN per subunit.</text>
</comment>
<keyword evidence="4 7" id="KW-0288">FMN</keyword>